<protein>
    <submittedName>
        <fullName evidence="1">Uncharacterized protein</fullName>
    </submittedName>
</protein>
<dbReference type="EMBL" id="PKSM01000128">
    <property type="protein sequence ID" value="POW09364.1"/>
    <property type="molecule type" value="Genomic_DNA"/>
</dbReference>
<organism evidence="1 2">
    <name type="scientific">Puccinia striiformis</name>
    <dbReference type="NCBI Taxonomy" id="27350"/>
    <lineage>
        <taxon>Eukaryota</taxon>
        <taxon>Fungi</taxon>
        <taxon>Dikarya</taxon>
        <taxon>Basidiomycota</taxon>
        <taxon>Pucciniomycotina</taxon>
        <taxon>Pucciniomycetes</taxon>
        <taxon>Pucciniales</taxon>
        <taxon>Pucciniaceae</taxon>
        <taxon>Puccinia</taxon>
    </lineage>
</organism>
<keyword evidence="2" id="KW-1185">Reference proteome</keyword>
<reference evidence="2" key="2">
    <citation type="journal article" date="2018" name="BMC Genomics">
        <title>Genomic insights into host adaptation between the wheat stripe rust pathogen (Puccinia striiformis f. sp. tritici) and the barley stripe rust pathogen (Puccinia striiformis f. sp. hordei).</title>
        <authorList>
            <person name="Xia C."/>
            <person name="Wang M."/>
            <person name="Yin C."/>
            <person name="Cornejo O.E."/>
            <person name="Hulbert S.H."/>
            <person name="Chen X."/>
        </authorList>
    </citation>
    <scope>NUCLEOTIDE SEQUENCE [LARGE SCALE GENOMIC DNA]</scope>
    <source>
        <strain evidence="2">93TX-2</strain>
    </source>
</reference>
<evidence type="ECO:0000313" key="2">
    <source>
        <dbReference type="Proteomes" id="UP000238274"/>
    </source>
</evidence>
<proteinExistence type="predicted"/>
<reference evidence="2" key="3">
    <citation type="journal article" date="2018" name="Mol. Plant Microbe Interact.">
        <title>Genome sequence resources for the wheat stripe rust pathogen (Puccinia striiformis f. sp. tritici) and the barley stripe rust pathogen (Puccinia striiformis f. sp. hordei).</title>
        <authorList>
            <person name="Xia C."/>
            <person name="Wang M."/>
            <person name="Yin C."/>
            <person name="Cornejo O.E."/>
            <person name="Hulbert S.H."/>
            <person name="Chen X."/>
        </authorList>
    </citation>
    <scope>NUCLEOTIDE SEQUENCE [LARGE SCALE GENOMIC DNA]</scope>
    <source>
        <strain evidence="2">93TX-2</strain>
    </source>
</reference>
<accession>A0A2S4VII0</accession>
<dbReference type="AlphaFoldDB" id="A0A2S4VII0"/>
<name>A0A2S4VII0_9BASI</name>
<dbReference type="VEuPathDB" id="FungiDB:PSHT_09165"/>
<sequence length="107" mass="12217">MPMEGIVSTRQYDPAKAMLDQQWALFLVTQEARDFDLMRMVLNQAIASQDLITSLVGREEMVRVSKDWIARDKLAHLDRLMSGNSGNHTQIPELWCAMPVTMTKEHG</sequence>
<dbReference type="OrthoDB" id="2507693at2759"/>
<dbReference type="Proteomes" id="UP000238274">
    <property type="component" value="Unassembled WGS sequence"/>
</dbReference>
<reference evidence="1 2" key="1">
    <citation type="submission" date="2017-12" db="EMBL/GenBank/DDBJ databases">
        <title>Gene loss provides genomic basis for host adaptation in cereal stripe rust fungi.</title>
        <authorList>
            <person name="Xia C."/>
        </authorList>
    </citation>
    <scope>NUCLEOTIDE SEQUENCE [LARGE SCALE GENOMIC DNA]</scope>
    <source>
        <strain evidence="1 2">93TX-2</strain>
    </source>
</reference>
<gene>
    <name evidence="1" type="ORF">PSHT_09165</name>
</gene>
<comment type="caution">
    <text evidence="1">The sequence shown here is derived from an EMBL/GenBank/DDBJ whole genome shotgun (WGS) entry which is preliminary data.</text>
</comment>
<evidence type="ECO:0000313" key="1">
    <source>
        <dbReference type="EMBL" id="POW09364.1"/>
    </source>
</evidence>